<dbReference type="EMBL" id="OZ037947">
    <property type="protein sequence ID" value="CAL1707191.1"/>
    <property type="molecule type" value="Genomic_DNA"/>
</dbReference>
<dbReference type="Proteomes" id="UP001497453">
    <property type="component" value="Chromosome 4"/>
</dbReference>
<organism evidence="2 3">
    <name type="scientific">Somion occarium</name>
    <dbReference type="NCBI Taxonomy" id="3059160"/>
    <lineage>
        <taxon>Eukaryota</taxon>
        <taxon>Fungi</taxon>
        <taxon>Dikarya</taxon>
        <taxon>Basidiomycota</taxon>
        <taxon>Agaricomycotina</taxon>
        <taxon>Agaricomycetes</taxon>
        <taxon>Polyporales</taxon>
        <taxon>Cerrenaceae</taxon>
        <taxon>Somion</taxon>
    </lineage>
</organism>
<feature type="domain" description="DJ-1/PfpI" evidence="1">
    <location>
        <begin position="32"/>
        <end position="214"/>
    </location>
</feature>
<sequence>MFTALQYPNARLSVPIEHPSLPFCHTMTTTLKIAVCLFSDVANLDYGGPMELFSFLSPEGVNDGFIKSPIILQPTYLAESREPLRGSHVGPLITPDRAYGEVKGNEQFDIILIPGGLGARPDFVKPPVLEFLKRQVPGAKYVLAVCTGSWLLAQAGLLDGKRATTNKASFKIIQDATKGNNIQWVAKARWVVDGNLWTGSGVTAGIDMAHAFLKHLVGDETTNVIRGIVEVGVRDADDDEFAEFHNLI</sequence>
<gene>
    <name evidence="2" type="ORF">GFSPODELE1_LOCUS6244</name>
</gene>
<dbReference type="PANTHER" id="PTHR43130:SF15">
    <property type="entry name" value="THIJ_PFPI FAMILY PROTEIN (AFU_ORTHOLOGUE AFUA_5G14240)"/>
    <property type="match status" value="1"/>
</dbReference>
<dbReference type="Gene3D" id="3.40.50.880">
    <property type="match status" value="1"/>
</dbReference>
<keyword evidence="3" id="KW-1185">Reference proteome</keyword>
<dbReference type="Pfam" id="PF01965">
    <property type="entry name" value="DJ-1_PfpI"/>
    <property type="match status" value="1"/>
</dbReference>
<dbReference type="CDD" id="cd03139">
    <property type="entry name" value="GATase1_PfpI_2"/>
    <property type="match status" value="1"/>
</dbReference>
<protein>
    <recommendedName>
        <fullName evidence="1">DJ-1/PfpI domain-containing protein</fullName>
    </recommendedName>
</protein>
<dbReference type="InterPro" id="IPR002818">
    <property type="entry name" value="DJ-1/PfpI"/>
</dbReference>
<evidence type="ECO:0000259" key="1">
    <source>
        <dbReference type="Pfam" id="PF01965"/>
    </source>
</evidence>
<dbReference type="InterPro" id="IPR029062">
    <property type="entry name" value="Class_I_gatase-like"/>
</dbReference>
<evidence type="ECO:0000313" key="2">
    <source>
        <dbReference type="EMBL" id="CAL1707191.1"/>
    </source>
</evidence>
<name>A0ABP1DH57_9APHY</name>
<dbReference type="SUPFAM" id="SSF52317">
    <property type="entry name" value="Class I glutamine amidotransferase-like"/>
    <property type="match status" value="1"/>
</dbReference>
<reference evidence="3" key="1">
    <citation type="submission" date="2024-04" db="EMBL/GenBank/DDBJ databases">
        <authorList>
            <person name="Shaw F."/>
            <person name="Minotto A."/>
        </authorList>
    </citation>
    <scope>NUCLEOTIDE SEQUENCE [LARGE SCALE GENOMIC DNA]</scope>
</reference>
<accession>A0ABP1DH57</accession>
<proteinExistence type="predicted"/>
<dbReference type="PANTHER" id="PTHR43130">
    <property type="entry name" value="ARAC-FAMILY TRANSCRIPTIONAL REGULATOR"/>
    <property type="match status" value="1"/>
</dbReference>
<dbReference type="InterPro" id="IPR052158">
    <property type="entry name" value="INH-QAR"/>
</dbReference>
<evidence type="ECO:0000313" key="3">
    <source>
        <dbReference type="Proteomes" id="UP001497453"/>
    </source>
</evidence>